<dbReference type="Proteomes" id="UP000675920">
    <property type="component" value="Unplaced"/>
</dbReference>
<keyword evidence="1" id="KW-1185">Reference proteome</keyword>
<organism evidence="1 2">
    <name type="scientific">Derxia gummosa DSM 723</name>
    <dbReference type="NCBI Taxonomy" id="1121388"/>
    <lineage>
        <taxon>Bacteria</taxon>
        <taxon>Pseudomonadati</taxon>
        <taxon>Pseudomonadota</taxon>
        <taxon>Betaproteobacteria</taxon>
        <taxon>Burkholderiales</taxon>
        <taxon>Alcaligenaceae</taxon>
        <taxon>Derxia</taxon>
    </lineage>
</organism>
<dbReference type="RefSeq" id="WP_407919699.1">
    <property type="nucleotide sequence ID" value="NZ_AXWS01000003.1"/>
</dbReference>
<reference evidence="2" key="1">
    <citation type="journal article" date="1995" name="Science">
        <title>Crystal structure of the xanthine oxidase-related aldehyde oxido-reductase from D. gigas.</title>
        <authorList>
            <person name="Romao M.J."/>
            <person name="Archer M."/>
            <person name="Moura I."/>
            <person name="Moura J.J."/>
            <person name="LeGall J."/>
            <person name="Engh R."/>
            <person name="Schneider M."/>
            <person name="Hof P."/>
            <person name="Huber R."/>
        </authorList>
    </citation>
    <scope>NUCLEOTIDE SEQUENCE</scope>
</reference>
<accession>A0AC36KLJ3</accession>
<sequence length="271" mass="27896">MPAPVTHRHRAPDARPSPCRLLADSRLSPLPGSRAPPAAAPKNPPPAAMPQRRRIPMQAAPPEPVTLTLDINRERRTVTVDARTTLLDLLRETLGLTGTKKGCDHGQCGACTVLADGRRINACLSLAAMHDGGSVVTIEGLAIDARNLHPLQAAFVAHDAFQCGYCTPGQICSAAGMLDELAAGAPSLVTDPGCAMAVATDAEIRERMSGNLCRCSAYPNIVAAIREVADTPVADDSHTALDDADAGPRAEPAGPAMPAAAAPGHPTGGAA</sequence>
<reference evidence="2" key="2">
    <citation type="submission" date="2025-08" db="UniProtKB">
        <authorList>
            <consortium name="RefSeq"/>
        </authorList>
    </citation>
    <scope>IDENTIFICATION</scope>
</reference>
<proteinExistence type="predicted"/>
<name>A0AC36KLJ3_9BURK</name>
<evidence type="ECO:0000313" key="2">
    <source>
        <dbReference type="RefSeq" id="WP_407919699.1"/>
    </source>
</evidence>
<protein>
    <submittedName>
        <fullName evidence="2">2Fe-2S iron-sulfur cluster-binding protein</fullName>
    </submittedName>
</protein>
<evidence type="ECO:0000313" key="1">
    <source>
        <dbReference type="Proteomes" id="UP000675920"/>
    </source>
</evidence>